<dbReference type="EMBL" id="PTJD01000014">
    <property type="protein sequence ID" value="PPK92439.1"/>
    <property type="molecule type" value="Genomic_DNA"/>
</dbReference>
<evidence type="ECO:0000313" key="3">
    <source>
        <dbReference type="Proteomes" id="UP000239485"/>
    </source>
</evidence>
<gene>
    <name evidence="2" type="ORF">CLV92_11440</name>
</gene>
<organism evidence="2 3">
    <name type="scientific">Kineococcus xinjiangensis</name>
    <dbReference type="NCBI Taxonomy" id="512762"/>
    <lineage>
        <taxon>Bacteria</taxon>
        <taxon>Bacillati</taxon>
        <taxon>Actinomycetota</taxon>
        <taxon>Actinomycetes</taxon>
        <taxon>Kineosporiales</taxon>
        <taxon>Kineosporiaceae</taxon>
        <taxon>Kineococcus</taxon>
    </lineage>
</organism>
<comment type="caution">
    <text evidence="2">The sequence shown here is derived from an EMBL/GenBank/DDBJ whole genome shotgun (WGS) entry which is preliminary data.</text>
</comment>
<protein>
    <submittedName>
        <fullName evidence="2">Uncharacterized protein</fullName>
    </submittedName>
</protein>
<feature type="region of interest" description="Disordered" evidence="1">
    <location>
        <begin position="1"/>
        <end position="69"/>
    </location>
</feature>
<accession>A0A2S6IE13</accession>
<feature type="compositionally biased region" description="Acidic residues" evidence="1">
    <location>
        <begin position="58"/>
        <end position="69"/>
    </location>
</feature>
<reference evidence="2 3" key="1">
    <citation type="submission" date="2018-02" db="EMBL/GenBank/DDBJ databases">
        <title>Genomic Encyclopedia of Archaeal and Bacterial Type Strains, Phase II (KMG-II): from individual species to whole genera.</title>
        <authorList>
            <person name="Goeker M."/>
        </authorList>
    </citation>
    <scope>NUCLEOTIDE SEQUENCE [LARGE SCALE GENOMIC DNA]</scope>
    <source>
        <strain evidence="2 3">DSM 22857</strain>
    </source>
</reference>
<evidence type="ECO:0000313" key="2">
    <source>
        <dbReference type="EMBL" id="PPK92439.1"/>
    </source>
</evidence>
<proteinExistence type="predicted"/>
<keyword evidence="3" id="KW-1185">Reference proteome</keyword>
<sequence length="69" mass="7601">MPLDPLTNIDGIPWDAEEYAPAPPVMVEDPAEDLPAEPDVTDAADRPLEDPERPEPVPLDEDDYAHEVP</sequence>
<dbReference type="Proteomes" id="UP000239485">
    <property type="component" value="Unassembled WGS sequence"/>
</dbReference>
<feature type="compositionally biased region" description="Basic and acidic residues" evidence="1">
    <location>
        <begin position="43"/>
        <end position="55"/>
    </location>
</feature>
<evidence type="ECO:0000256" key="1">
    <source>
        <dbReference type="SAM" id="MobiDB-lite"/>
    </source>
</evidence>
<dbReference type="AlphaFoldDB" id="A0A2S6IE13"/>
<feature type="compositionally biased region" description="Acidic residues" evidence="1">
    <location>
        <begin position="29"/>
        <end position="42"/>
    </location>
</feature>
<name>A0A2S6IE13_9ACTN</name>
<dbReference type="RefSeq" id="WP_104434669.1">
    <property type="nucleotide sequence ID" value="NZ_PTJD01000014.1"/>
</dbReference>